<accession>A0AAV9XSE5</accession>
<comment type="caution">
    <text evidence="3">The sequence shown here is derived from an EMBL/GenBank/DDBJ whole genome shotgun (WGS) entry which is preliminary data.</text>
</comment>
<protein>
    <submittedName>
        <fullName evidence="3">Secreted protein</fullName>
    </submittedName>
</protein>
<keyword evidence="4" id="KW-1185">Reference proteome</keyword>
<feature type="chain" id="PRO_5043687521" evidence="2">
    <location>
        <begin position="25"/>
        <end position="277"/>
    </location>
</feature>
<evidence type="ECO:0000256" key="1">
    <source>
        <dbReference type="SAM" id="Coils"/>
    </source>
</evidence>
<sequence>MKIPLSVVFYLFFHVLTKPSCCEAGLLSTIAKAVGIYFKVFYPEVTTPRKDYSPDFELQDQLVSQSKDLMKTLVNVKNNITDIEDSWAEIEEFSELKKNPKNIFAESTLGIVDNLSDVISKMSLSSAFKNMEAPIVFLEPPSVAIKQEEKSATPCMNCVGRMSLTSAELRVFNAELRRLRRVQSRKLDEANEELVETESMMKEIEKQKTKIIEEIKKLSQEISNKDDGYNADNVELKFLQSDLAMAEQRHVALKIKQKKLTKKIKKWTKRKSFWKRD</sequence>
<dbReference type="AlphaFoldDB" id="A0AAV9XSE5"/>
<dbReference type="EMBL" id="JAWDEY010000036">
    <property type="protein sequence ID" value="KAK6587670.1"/>
    <property type="molecule type" value="Genomic_DNA"/>
</dbReference>
<evidence type="ECO:0000313" key="3">
    <source>
        <dbReference type="EMBL" id="KAK6587670.1"/>
    </source>
</evidence>
<proteinExistence type="predicted"/>
<keyword evidence="1" id="KW-0175">Coiled coil</keyword>
<evidence type="ECO:0000256" key="2">
    <source>
        <dbReference type="SAM" id="SignalP"/>
    </source>
</evidence>
<reference evidence="3 4" key="1">
    <citation type="submission" date="2023-10" db="EMBL/GenBank/DDBJ databases">
        <title>Comparative genomics analysis reveals potential genetic determinants of host preference in Cryptosporidium xiaoi.</title>
        <authorList>
            <person name="Xiao L."/>
            <person name="Li J."/>
        </authorList>
    </citation>
    <scope>NUCLEOTIDE SEQUENCE [LARGE SCALE GENOMIC DNA]</scope>
    <source>
        <strain evidence="3 4">52996</strain>
    </source>
</reference>
<evidence type="ECO:0000313" key="4">
    <source>
        <dbReference type="Proteomes" id="UP001311799"/>
    </source>
</evidence>
<organism evidence="3 4">
    <name type="scientific">Cryptosporidium xiaoi</name>
    <dbReference type="NCBI Taxonomy" id="659607"/>
    <lineage>
        <taxon>Eukaryota</taxon>
        <taxon>Sar</taxon>
        <taxon>Alveolata</taxon>
        <taxon>Apicomplexa</taxon>
        <taxon>Conoidasida</taxon>
        <taxon>Coccidia</taxon>
        <taxon>Eucoccidiorida</taxon>
        <taxon>Eimeriorina</taxon>
        <taxon>Cryptosporidiidae</taxon>
        <taxon>Cryptosporidium</taxon>
    </lineage>
</organism>
<name>A0AAV9XSE5_9CRYT</name>
<gene>
    <name evidence="3" type="ORF">RS030_81273</name>
</gene>
<dbReference type="Proteomes" id="UP001311799">
    <property type="component" value="Unassembled WGS sequence"/>
</dbReference>
<feature type="signal peptide" evidence="2">
    <location>
        <begin position="1"/>
        <end position="24"/>
    </location>
</feature>
<feature type="coiled-coil region" evidence="1">
    <location>
        <begin position="173"/>
        <end position="256"/>
    </location>
</feature>
<keyword evidence="2" id="KW-0732">Signal</keyword>